<keyword evidence="1" id="KW-0812">Transmembrane</keyword>
<evidence type="ECO:0000256" key="1">
    <source>
        <dbReference type="SAM" id="Phobius"/>
    </source>
</evidence>
<organism evidence="2 3">
    <name type="scientific">Eiseniibacteriota bacterium</name>
    <dbReference type="NCBI Taxonomy" id="2212470"/>
    <lineage>
        <taxon>Bacteria</taxon>
        <taxon>Candidatus Eiseniibacteriota</taxon>
    </lineage>
</organism>
<protein>
    <recommendedName>
        <fullName evidence="4">Two pore domain potassium channel family protein</fullName>
    </recommendedName>
</protein>
<name>A0A933S972_UNCEI</name>
<proteinExistence type="predicted"/>
<feature type="transmembrane region" description="Helical" evidence="1">
    <location>
        <begin position="32"/>
        <end position="54"/>
    </location>
</feature>
<evidence type="ECO:0000313" key="2">
    <source>
        <dbReference type="EMBL" id="MBI5168272.1"/>
    </source>
</evidence>
<keyword evidence="1" id="KW-1133">Transmembrane helix</keyword>
<comment type="caution">
    <text evidence="2">The sequence shown here is derived from an EMBL/GenBank/DDBJ whole genome shotgun (WGS) entry which is preliminary data.</text>
</comment>
<accession>A0A933S972</accession>
<dbReference type="EMBL" id="JACRIW010000019">
    <property type="protein sequence ID" value="MBI5168272.1"/>
    <property type="molecule type" value="Genomic_DNA"/>
</dbReference>
<keyword evidence="1" id="KW-0472">Membrane</keyword>
<dbReference type="Proteomes" id="UP000696931">
    <property type="component" value="Unassembled WGS sequence"/>
</dbReference>
<feature type="transmembrane region" description="Helical" evidence="1">
    <location>
        <begin position="90"/>
        <end position="111"/>
    </location>
</feature>
<evidence type="ECO:0000313" key="3">
    <source>
        <dbReference type="Proteomes" id="UP000696931"/>
    </source>
</evidence>
<reference evidence="2" key="1">
    <citation type="submission" date="2020-07" db="EMBL/GenBank/DDBJ databases">
        <title>Huge and variable diversity of episymbiotic CPR bacteria and DPANN archaea in groundwater ecosystems.</title>
        <authorList>
            <person name="He C.Y."/>
            <person name="Keren R."/>
            <person name="Whittaker M."/>
            <person name="Farag I.F."/>
            <person name="Doudna J."/>
            <person name="Cate J.H.D."/>
            <person name="Banfield J.F."/>
        </authorList>
    </citation>
    <scope>NUCLEOTIDE SEQUENCE</scope>
    <source>
        <strain evidence="2">NC_groundwater_1813_Pr3_B-0.1um_71_17</strain>
    </source>
</reference>
<dbReference type="AlphaFoldDB" id="A0A933S972"/>
<evidence type="ECO:0008006" key="4">
    <source>
        <dbReference type="Google" id="ProtNLM"/>
    </source>
</evidence>
<sequence length="132" mass="14692">MSTRRAPRERHALEFERRHEPLAPPHVFRRRLLHSAGVMLALIGFSLAIGIVGYHHYAHMPSWVDCLYNAAMILGGMGPVAEMPDDAAKIFASAYAIYSGVVLLASVGVLISPVLHRILHRFHIETDEDARS</sequence>
<gene>
    <name evidence="2" type="ORF">HZA61_02165</name>
</gene>